<dbReference type="GO" id="GO:0004407">
    <property type="term" value="F:histone deacetylase activity"/>
    <property type="evidence" value="ECO:0007669"/>
    <property type="project" value="TreeGrafter"/>
</dbReference>
<feature type="domain" description="Histone deacetylase" evidence="1">
    <location>
        <begin position="47"/>
        <end position="338"/>
    </location>
</feature>
<evidence type="ECO:0000313" key="2">
    <source>
        <dbReference type="EMBL" id="CAB4557308.1"/>
    </source>
</evidence>
<proteinExistence type="predicted"/>
<dbReference type="InterPro" id="IPR023801">
    <property type="entry name" value="His_deacetylse_dom"/>
</dbReference>
<dbReference type="InterPro" id="IPR037138">
    <property type="entry name" value="His_deacetylse_dom_sf"/>
</dbReference>
<dbReference type="Gene3D" id="3.40.800.20">
    <property type="entry name" value="Histone deacetylase domain"/>
    <property type="match status" value="1"/>
</dbReference>
<sequence length="344" mass="36606">MNTTSTQLGATAPIAVSAAHVDSVGPLTVAYSPDFLVWMLGSGDGSHPTNPVRAQLATEFLVSELAGATSVLDPTSLDRATVRAAIESVHEHGFVSRVVDDGLDAQWSGRRPEMGQTAMTMFAGTMVAVENMLAGTSKVAFNPQGAKHHAAFDGSSGFCVFNDMVWAALEFKKAGLRPLYLDWDIHAGDGTQTMLFETDIPTLSIHNGATFPYDGMTRELSLAGTRHVSHHLENHAFNWCIEDEDGDDALAWALGEAMEVIDEYQPDVILLAAGADGMGGANNLGVDNTYTYAGFTAAAHSVAEVANRWANGRVLIGGAGGYQPLTHTPRVWANVVEEIYLGVN</sequence>
<dbReference type="EMBL" id="CAEZTD010000024">
    <property type="protein sequence ID" value="CAB4557308.1"/>
    <property type="molecule type" value="Genomic_DNA"/>
</dbReference>
<dbReference type="AlphaFoldDB" id="A0A6J6D6K7"/>
<dbReference type="InterPro" id="IPR000286">
    <property type="entry name" value="HDACs"/>
</dbReference>
<dbReference type="Pfam" id="PF00850">
    <property type="entry name" value="Hist_deacetyl"/>
    <property type="match status" value="1"/>
</dbReference>
<evidence type="ECO:0000259" key="1">
    <source>
        <dbReference type="Pfam" id="PF00850"/>
    </source>
</evidence>
<dbReference type="SUPFAM" id="SSF52768">
    <property type="entry name" value="Arginase/deacetylase"/>
    <property type="match status" value="1"/>
</dbReference>
<protein>
    <submittedName>
        <fullName evidence="2">Unannotated protein</fullName>
    </submittedName>
</protein>
<dbReference type="PANTHER" id="PTHR10625">
    <property type="entry name" value="HISTONE DEACETYLASE HDAC1-RELATED"/>
    <property type="match status" value="1"/>
</dbReference>
<name>A0A6J6D6K7_9ZZZZ</name>
<dbReference type="PANTHER" id="PTHR10625:SF10">
    <property type="entry name" value="HISTONE DEACETYLASE HDAC1"/>
    <property type="match status" value="1"/>
</dbReference>
<gene>
    <name evidence="2" type="ORF">UFOPK1591_00471</name>
</gene>
<reference evidence="2" key="1">
    <citation type="submission" date="2020-05" db="EMBL/GenBank/DDBJ databases">
        <authorList>
            <person name="Chiriac C."/>
            <person name="Salcher M."/>
            <person name="Ghai R."/>
            <person name="Kavagutti S V."/>
        </authorList>
    </citation>
    <scope>NUCLEOTIDE SEQUENCE</scope>
</reference>
<dbReference type="GO" id="GO:0040029">
    <property type="term" value="P:epigenetic regulation of gene expression"/>
    <property type="evidence" value="ECO:0007669"/>
    <property type="project" value="TreeGrafter"/>
</dbReference>
<dbReference type="PRINTS" id="PR01270">
    <property type="entry name" value="HDASUPER"/>
</dbReference>
<dbReference type="InterPro" id="IPR023696">
    <property type="entry name" value="Ureohydrolase_dom_sf"/>
</dbReference>
<accession>A0A6J6D6K7</accession>
<organism evidence="2">
    <name type="scientific">freshwater metagenome</name>
    <dbReference type="NCBI Taxonomy" id="449393"/>
    <lineage>
        <taxon>unclassified sequences</taxon>
        <taxon>metagenomes</taxon>
        <taxon>ecological metagenomes</taxon>
    </lineage>
</organism>